<reference evidence="4 5" key="1">
    <citation type="submission" date="2019-12" db="EMBL/GenBank/DDBJ databases">
        <title>Genomic-based taxomic classification of the family Erythrobacteraceae.</title>
        <authorList>
            <person name="Xu L."/>
        </authorList>
    </citation>
    <scope>NUCLEOTIDE SEQUENCE [LARGE SCALE GENOMIC DNA]</scope>
    <source>
        <strain evidence="4 5">DSM 18604</strain>
    </source>
</reference>
<dbReference type="GO" id="GO:0032259">
    <property type="term" value="P:methylation"/>
    <property type="evidence" value="ECO:0007669"/>
    <property type="project" value="UniProtKB-KW"/>
</dbReference>
<evidence type="ECO:0000256" key="2">
    <source>
        <dbReference type="ARBA" id="ARBA00022679"/>
    </source>
</evidence>
<dbReference type="GO" id="GO:0008168">
    <property type="term" value="F:methyltransferase activity"/>
    <property type="evidence" value="ECO:0007669"/>
    <property type="project" value="UniProtKB-KW"/>
</dbReference>
<dbReference type="Pfam" id="PF13649">
    <property type="entry name" value="Methyltransf_25"/>
    <property type="match status" value="1"/>
</dbReference>
<evidence type="ECO:0000256" key="1">
    <source>
        <dbReference type="ARBA" id="ARBA00022603"/>
    </source>
</evidence>
<dbReference type="Gene3D" id="3.40.50.150">
    <property type="entry name" value="Vaccinia Virus protein VP39"/>
    <property type="match status" value="1"/>
</dbReference>
<keyword evidence="1 4" id="KW-0489">Methyltransferase</keyword>
<sequence length="264" mass="27974">MMQPFGDAAIKAAAPIGGETVLDIGCGTGATTAQLFDRVGVTGQVTGVDISEAMIARARETYGLTSRASFLVADAQTADLPTHQADLVFSRFGIMFFNDPVQAFTHLRQALAPSGRLAFVCWREAAVNDWGRLPMGAISGILPEMPPPPPMDAPGPFAFGDRSRVEAILQQSGFDDVAFQPFDHEIVFGQGRTPEAAIEDAVQMAFDVGPLSRVLAGESDEIRRQARIAVRTAFARKVRGASVVIDGAAWIVTARAGNSTGANP</sequence>
<dbReference type="PANTHER" id="PTHR43861:SF1">
    <property type="entry name" value="TRANS-ACONITATE 2-METHYLTRANSFERASE"/>
    <property type="match status" value="1"/>
</dbReference>
<dbReference type="SUPFAM" id="SSF53335">
    <property type="entry name" value="S-adenosyl-L-methionine-dependent methyltransferases"/>
    <property type="match status" value="1"/>
</dbReference>
<gene>
    <name evidence="4" type="ORF">GRI39_05945</name>
</gene>
<evidence type="ECO:0000313" key="5">
    <source>
        <dbReference type="Proteomes" id="UP000460561"/>
    </source>
</evidence>
<dbReference type="CDD" id="cd02440">
    <property type="entry name" value="AdoMet_MTases"/>
    <property type="match status" value="1"/>
</dbReference>
<dbReference type="AlphaFoldDB" id="A0A845A7C5"/>
<dbReference type="Proteomes" id="UP000460561">
    <property type="component" value="Unassembled WGS sequence"/>
</dbReference>
<evidence type="ECO:0000259" key="3">
    <source>
        <dbReference type="Pfam" id="PF13649"/>
    </source>
</evidence>
<dbReference type="InterPro" id="IPR029063">
    <property type="entry name" value="SAM-dependent_MTases_sf"/>
</dbReference>
<dbReference type="OrthoDB" id="9777638at2"/>
<protein>
    <submittedName>
        <fullName evidence="4">Methyltransferase domain-containing protein</fullName>
    </submittedName>
</protein>
<name>A0A845A7C5_9SPHN</name>
<evidence type="ECO:0000313" key="4">
    <source>
        <dbReference type="EMBL" id="MXP25584.1"/>
    </source>
</evidence>
<accession>A0A845A7C5</accession>
<dbReference type="InterPro" id="IPR041698">
    <property type="entry name" value="Methyltransf_25"/>
</dbReference>
<comment type="caution">
    <text evidence="4">The sequence shown here is derived from an EMBL/GenBank/DDBJ whole genome shotgun (WGS) entry which is preliminary data.</text>
</comment>
<organism evidence="4 5">
    <name type="scientific">Altericroceibacterium indicum</name>
    <dbReference type="NCBI Taxonomy" id="374177"/>
    <lineage>
        <taxon>Bacteria</taxon>
        <taxon>Pseudomonadati</taxon>
        <taxon>Pseudomonadota</taxon>
        <taxon>Alphaproteobacteria</taxon>
        <taxon>Sphingomonadales</taxon>
        <taxon>Erythrobacteraceae</taxon>
        <taxon>Altericroceibacterium</taxon>
    </lineage>
</organism>
<proteinExistence type="predicted"/>
<dbReference type="RefSeq" id="WP_160738802.1">
    <property type="nucleotide sequence ID" value="NZ_WTYQ01000002.1"/>
</dbReference>
<keyword evidence="2 4" id="KW-0808">Transferase</keyword>
<dbReference type="PANTHER" id="PTHR43861">
    <property type="entry name" value="TRANS-ACONITATE 2-METHYLTRANSFERASE-RELATED"/>
    <property type="match status" value="1"/>
</dbReference>
<feature type="domain" description="Methyltransferase" evidence="3">
    <location>
        <begin position="21"/>
        <end position="115"/>
    </location>
</feature>
<keyword evidence="5" id="KW-1185">Reference proteome</keyword>
<dbReference type="EMBL" id="WTYQ01000002">
    <property type="protein sequence ID" value="MXP25584.1"/>
    <property type="molecule type" value="Genomic_DNA"/>
</dbReference>